<dbReference type="EMBL" id="CACRXK020026070">
    <property type="protein sequence ID" value="CAB4039930.1"/>
    <property type="molecule type" value="Genomic_DNA"/>
</dbReference>
<dbReference type="Proteomes" id="UP001152795">
    <property type="component" value="Unassembled WGS sequence"/>
</dbReference>
<proteinExistence type="predicted"/>
<reference evidence="2" key="1">
    <citation type="submission" date="2020-04" db="EMBL/GenBank/DDBJ databases">
        <authorList>
            <person name="Alioto T."/>
            <person name="Alioto T."/>
            <person name="Gomez Garrido J."/>
        </authorList>
    </citation>
    <scope>NUCLEOTIDE SEQUENCE</scope>
    <source>
        <strain evidence="2">A484AB</strain>
    </source>
</reference>
<feature type="compositionally biased region" description="Basic residues" evidence="1">
    <location>
        <begin position="36"/>
        <end position="47"/>
    </location>
</feature>
<gene>
    <name evidence="2" type="ORF">PACLA_8A008755</name>
</gene>
<keyword evidence="3" id="KW-1185">Reference proteome</keyword>
<protein>
    <submittedName>
        <fullName evidence="2">Uncharacterized protein</fullName>
    </submittedName>
</protein>
<dbReference type="AlphaFoldDB" id="A0A6S7KD21"/>
<evidence type="ECO:0000313" key="2">
    <source>
        <dbReference type="EMBL" id="CAB4039930.1"/>
    </source>
</evidence>
<evidence type="ECO:0000313" key="3">
    <source>
        <dbReference type="Proteomes" id="UP001152795"/>
    </source>
</evidence>
<name>A0A6S7KD21_PARCT</name>
<feature type="region of interest" description="Disordered" evidence="1">
    <location>
        <begin position="36"/>
        <end position="79"/>
    </location>
</feature>
<comment type="caution">
    <text evidence="2">The sequence shown here is derived from an EMBL/GenBank/DDBJ whole genome shotgun (WGS) entry which is preliminary data.</text>
</comment>
<evidence type="ECO:0000256" key="1">
    <source>
        <dbReference type="SAM" id="MobiDB-lite"/>
    </source>
</evidence>
<organism evidence="2 3">
    <name type="scientific">Paramuricea clavata</name>
    <name type="common">Red gorgonian</name>
    <name type="synonym">Violescent sea-whip</name>
    <dbReference type="NCBI Taxonomy" id="317549"/>
    <lineage>
        <taxon>Eukaryota</taxon>
        <taxon>Metazoa</taxon>
        <taxon>Cnidaria</taxon>
        <taxon>Anthozoa</taxon>
        <taxon>Octocorallia</taxon>
        <taxon>Malacalcyonacea</taxon>
        <taxon>Plexauridae</taxon>
        <taxon>Paramuricea</taxon>
    </lineage>
</organism>
<accession>A0A6S7KD21</accession>
<sequence length="102" mass="11844">MELCGLTPGINTMRALRLQDWIRIKNAAKKVSLKYRDQRRKLRAQRKSKADKTAHQPGGFSLSAQPDIPMEKPKKRKRTAMVQIKFVMLTMEVIGHTKKRRT</sequence>